<evidence type="ECO:0000313" key="1">
    <source>
        <dbReference type="EMBL" id="MBA0696372.1"/>
    </source>
</evidence>
<gene>
    <name evidence="1" type="ORF">Goari_002926</name>
</gene>
<evidence type="ECO:0000313" key="2">
    <source>
        <dbReference type="Proteomes" id="UP000593577"/>
    </source>
</evidence>
<name>A0A7J8YAC1_GOSAI</name>
<keyword evidence="2" id="KW-1185">Reference proteome</keyword>
<protein>
    <submittedName>
        <fullName evidence="1">Uncharacterized protein</fullName>
    </submittedName>
</protein>
<dbReference type="Proteomes" id="UP000593577">
    <property type="component" value="Unassembled WGS sequence"/>
</dbReference>
<dbReference type="EMBL" id="JABFAA010000011">
    <property type="protein sequence ID" value="MBA0696372.1"/>
    <property type="molecule type" value="Genomic_DNA"/>
</dbReference>
<dbReference type="AlphaFoldDB" id="A0A7J8YAC1"/>
<accession>A0A7J8YAC1</accession>
<comment type="caution">
    <text evidence="1">The sequence shown here is derived from an EMBL/GenBank/DDBJ whole genome shotgun (WGS) entry which is preliminary data.</text>
</comment>
<proteinExistence type="predicted"/>
<sequence length="45" mass="5300">MKSMKSPLVHLLSSLILSRSTLNEEDIKELIWRESLNFNQNKMPK</sequence>
<reference evidence="1 2" key="1">
    <citation type="journal article" date="2019" name="Genome Biol. Evol.">
        <title>Insights into the evolution of the New World diploid cottons (Gossypium, subgenus Houzingenia) based on genome sequencing.</title>
        <authorList>
            <person name="Grover C.E."/>
            <person name="Arick M.A. 2nd"/>
            <person name="Thrash A."/>
            <person name="Conover J.L."/>
            <person name="Sanders W.S."/>
            <person name="Peterson D.G."/>
            <person name="Frelichowski J.E."/>
            <person name="Scheffler J.A."/>
            <person name="Scheffler B.E."/>
            <person name="Wendel J.F."/>
        </authorList>
    </citation>
    <scope>NUCLEOTIDE SEQUENCE [LARGE SCALE GENOMIC DNA]</scope>
    <source>
        <strain evidence="1">185</strain>
        <tissue evidence="1">Leaf</tissue>
    </source>
</reference>
<organism evidence="1 2">
    <name type="scientific">Gossypium aridum</name>
    <name type="common">American cotton</name>
    <name type="synonym">Erioxylum aridum</name>
    <dbReference type="NCBI Taxonomy" id="34290"/>
    <lineage>
        <taxon>Eukaryota</taxon>
        <taxon>Viridiplantae</taxon>
        <taxon>Streptophyta</taxon>
        <taxon>Embryophyta</taxon>
        <taxon>Tracheophyta</taxon>
        <taxon>Spermatophyta</taxon>
        <taxon>Magnoliopsida</taxon>
        <taxon>eudicotyledons</taxon>
        <taxon>Gunneridae</taxon>
        <taxon>Pentapetalae</taxon>
        <taxon>rosids</taxon>
        <taxon>malvids</taxon>
        <taxon>Malvales</taxon>
        <taxon>Malvaceae</taxon>
        <taxon>Malvoideae</taxon>
        <taxon>Gossypium</taxon>
    </lineage>
</organism>